<protein>
    <submittedName>
        <fullName evidence="2">Uncharacterized protein</fullName>
    </submittedName>
</protein>
<name>F5Y992_LEAAZ</name>
<evidence type="ECO:0000313" key="3">
    <source>
        <dbReference type="Proteomes" id="UP000009222"/>
    </source>
</evidence>
<accession>F5Y992</accession>
<dbReference type="InParanoid" id="F5Y992"/>
<proteinExistence type="predicted"/>
<feature type="region of interest" description="Disordered" evidence="1">
    <location>
        <begin position="1"/>
        <end position="23"/>
    </location>
</feature>
<dbReference type="AlphaFoldDB" id="F5Y992"/>
<dbReference type="Proteomes" id="UP000009222">
    <property type="component" value="Chromosome"/>
</dbReference>
<dbReference type="HOGENOM" id="CLU_3085886_0_0_12"/>
<keyword evidence="3" id="KW-1185">Reference proteome</keyword>
<sequence length="52" mass="6028">MPEPETPNMPRHSPAPPEVSNSISSLNREDNFFSIETLMLMAYSPTFFFHVW</sequence>
<evidence type="ECO:0000256" key="1">
    <source>
        <dbReference type="SAM" id="MobiDB-lite"/>
    </source>
</evidence>
<evidence type="ECO:0000313" key="2">
    <source>
        <dbReference type="EMBL" id="AEF82757.1"/>
    </source>
</evidence>
<feature type="compositionally biased region" description="Pro residues" evidence="1">
    <location>
        <begin position="1"/>
        <end position="17"/>
    </location>
</feature>
<reference evidence="3" key="1">
    <citation type="submission" date="2009-12" db="EMBL/GenBank/DDBJ databases">
        <title>Complete sequence of Treponema azotonutricium strain ZAS-9.</title>
        <authorList>
            <person name="Tetu S.G."/>
            <person name="Matson E."/>
            <person name="Ren Q."/>
            <person name="Seshadri R."/>
            <person name="Elbourne L."/>
            <person name="Hassan K.A."/>
            <person name="Durkin A."/>
            <person name="Radune D."/>
            <person name="Mohamoud Y."/>
            <person name="Shay R."/>
            <person name="Jin S."/>
            <person name="Zhang X."/>
            <person name="Lucey K."/>
            <person name="Ballor N.R."/>
            <person name="Ottesen E."/>
            <person name="Rosenthal R."/>
            <person name="Allen A."/>
            <person name="Leadbetter J.R."/>
            <person name="Paulsen I.T."/>
        </authorList>
    </citation>
    <scope>NUCLEOTIDE SEQUENCE [LARGE SCALE GENOMIC DNA]</scope>
    <source>
        <strain evidence="3">ATCC BAA-888 / DSM 13862 / ZAS-9</strain>
    </source>
</reference>
<reference evidence="2 3" key="2">
    <citation type="journal article" date="2011" name="ISME J.">
        <title>RNA-seq reveals cooperative metabolic interactions between two termite-gut spirochete species in co-culture.</title>
        <authorList>
            <person name="Rosenthal A.Z."/>
            <person name="Matson E.G."/>
            <person name="Eldar A."/>
            <person name="Leadbetter J.R."/>
        </authorList>
    </citation>
    <scope>NUCLEOTIDE SEQUENCE [LARGE SCALE GENOMIC DNA]</scope>
    <source>
        <strain evidence="3">ATCC BAA-888 / DSM 13862 / ZAS-9</strain>
    </source>
</reference>
<dbReference type="EMBL" id="CP001841">
    <property type="protein sequence ID" value="AEF82757.1"/>
    <property type="molecule type" value="Genomic_DNA"/>
</dbReference>
<gene>
    <name evidence="2" type="ordered locus">TREAZ_3228</name>
</gene>
<organism evidence="2 3">
    <name type="scientific">Leadbettera azotonutricia (strain ATCC BAA-888 / DSM 13862 / ZAS-9)</name>
    <name type="common">Treponema azotonutricium</name>
    <dbReference type="NCBI Taxonomy" id="545695"/>
    <lineage>
        <taxon>Bacteria</taxon>
        <taxon>Pseudomonadati</taxon>
        <taxon>Spirochaetota</taxon>
        <taxon>Spirochaetia</taxon>
        <taxon>Spirochaetales</taxon>
        <taxon>Breznakiellaceae</taxon>
        <taxon>Leadbettera</taxon>
    </lineage>
</organism>
<dbReference type="KEGG" id="taz:TREAZ_3228"/>